<name>A0A4Y2KXY6_ARAVE</name>
<dbReference type="EMBL" id="BGPR01005113">
    <property type="protein sequence ID" value="GBN06930.1"/>
    <property type="molecule type" value="Genomic_DNA"/>
</dbReference>
<evidence type="ECO:0000313" key="3">
    <source>
        <dbReference type="Proteomes" id="UP000499080"/>
    </source>
</evidence>
<dbReference type="GO" id="GO:0003676">
    <property type="term" value="F:nucleic acid binding"/>
    <property type="evidence" value="ECO:0007669"/>
    <property type="project" value="InterPro"/>
</dbReference>
<dbReference type="OrthoDB" id="6437652at2759"/>
<keyword evidence="1" id="KW-1133">Transmembrane helix</keyword>
<accession>A0A4Y2KXY6</accession>
<dbReference type="SUPFAM" id="SSF53098">
    <property type="entry name" value="Ribonuclease H-like"/>
    <property type="match status" value="1"/>
</dbReference>
<reference evidence="2 3" key="1">
    <citation type="journal article" date="2019" name="Sci. Rep.">
        <title>Orb-weaving spider Araneus ventricosus genome elucidates the spidroin gene catalogue.</title>
        <authorList>
            <person name="Kono N."/>
            <person name="Nakamura H."/>
            <person name="Ohtoshi R."/>
            <person name="Moran D.A.P."/>
            <person name="Shinohara A."/>
            <person name="Yoshida Y."/>
            <person name="Fujiwara M."/>
            <person name="Mori M."/>
            <person name="Tomita M."/>
            <person name="Arakawa K."/>
        </authorList>
    </citation>
    <scope>NUCLEOTIDE SEQUENCE [LARGE SCALE GENOMIC DNA]</scope>
</reference>
<sequence length="219" mass="23925">MLAYGTAVWCLDPPVGIKRKLNTIQRPFLLALTGAYITTATSALQVILGIPSLYLQLHQEARVTAIRRLNISLPDTLTTLVPGEVEKGETGWAAHPAECPSEEQISLVDGGGITSGTRIYTDASKTEKGVGASFCVWSGQNVVCRWLAKLQYYNTIFQTELLALKHVTSLPNQSITILVDNKASFQAAANTRSRNTTVQQLERSVRALSRISIFTFLGM</sequence>
<feature type="transmembrane region" description="Helical" evidence="1">
    <location>
        <begin position="28"/>
        <end position="54"/>
    </location>
</feature>
<organism evidence="2 3">
    <name type="scientific">Araneus ventricosus</name>
    <name type="common">Orbweaver spider</name>
    <name type="synonym">Epeira ventricosa</name>
    <dbReference type="NCBI Taxonomy" id="182803"/>
    <lineage>
        <taxon>Eukaryota</taxon>
        <taxon>Metazoa</taxon>
        <taxon>Ecdysozoa</taxon>
        <taxon>Arthropoda</taxon>
        <taxon>Chelicerata</taxon>
        <taxon>Arachnida</taxon>
        <taxon>Araneae</taxon>
        <taxon>Araneomorphae</taxon>
        <taxon>Entelegynae</taxon>
        <taxon>Araneoidea</taxon>
        <taxon>Araneidae</taxon>
        <taxon>Araneus</taxon>
    </lineage>
</organism>
<keyword evidence="3" id="KW-1185">Reference proteome</keyword>
<evidence type="ECO:0008006" key="4">
    <source>
        <dbReference type="Google" id="ProtNLM"/>
    </source>
</evidence>
<comment type="caution">
    <text evidence="2">The sequence shown here is derived from an EMBL/GenBank/DDBJ whole genome shotgun (WGS) entry which is preliminary data.</text>
</comment>
<keyword evidence="1" id="KW-0472">Membrane</keyword>
<dbReference type="AlphaFoldDB" id="A0A4Y2KXY6"/>
<dbReference type="InterPro" id="IPR012337">
    <property type="entry name" value="RNaseH-like_sf"/>
</dbReference>
<proteinExistence type="predicted"/>
<evidence type="ECO:0000256" key="1">
    <source>
        <dbReference type="SAM" id="Phobius"/>
    </source>
</evidence>
<protein>
    <recommendedName>
        <fullName evidence="4">RNase H type-1 domain-containing protein</fullName>
    </recommendedName>
</protein>
<gene>
    <name evidence="2" type="ORF">AVEN_181215_1</name>
</gene>
<keyword evidence="1" id="KW-0812">Transmembrane</keyword>
<dbReference type="Gene3D" id="3.30.420.10">
    <property type="entry name" value="Ribonuclease H-like superfamily/Ribonuclease H"/>
    <property type="match status" value="1"/>
</dbReference>
<dbReference type="Proteomes" id="UP000499080">
    <property type="component" value="Unassembled WGS sequence"/>
</dbReference>
<evidence type="ECO:0000313" key="2">
    <source>
        <dbReference type="EMBL" id="GBN06930.1"/>
    </source>
</evidence>
<dbReference type="InterPro" id="IPR036397">
    <property type="entry name" value="RNaseH_sf"/>
</dbReference>